<proteinExistence type="predicted"/>
<evidence type="ECO:0000313" key="4">
    <source>
        <dbReference type="Proteomes" id="UP001055439"/>
    </source>
</evidence>
<dbReference type="Pfam" id="PF25284">
    <property type="entry name" value="DUF7874"/>
    <property type="match status" value="1"/>
</dbReference>
<feature type="region of interest" description="Disordered" evidence="1">
    <location>
        <begin position="1"/>
        <end position="31"/>
    </location>
</feature>
<feature type="transmembrane region" description="Helical" evidence="2">
    <location>
        <begin position="150"/>
        <end position="173"/>
    </location>
</feature>
<dbReference type="PANTHER" id="PTHR37216">
    <property type="entry name" value="EXPRESSED PROTEIN"/>
    <property type="match status" value="1"/>
</dbReference>
<keyword evidence="2" id="KW-1133">Transmembrane helix</keyword>
<accession>A0A9E7K9P0</accession>
<organism evidence="3 4">
    <name type="scientific">Musa troglodytarum</name>
    <name type="common">fe'i banana</name>
    <dbReference type="NCBI Taxonomy" id="320322"/>
    <lineage>
        <taxon>Eukaryota</taxon>
        <taxon>Viridiplantae</taxon>
        <taxon>Streptophyta</taxon>
        <taxon>Embryophyta</taxon>
        <taxon>Tracheophyta</taxon>
        <taxon>Spermatophyta</taxon>
        <taxon>Magnoliopsida</taxon>
        <taxon>Liliopsida</taxon>
        <taxon>Zingiberales</taxon>
        <taxon>Musaceae</taxon>
        <taxon>Musa</taxon>
    </lineage>
</organism>
<evidence type="ECO:0000256" key="1">
    <source>
        <dbReference type="SAM" id="MobiDB-lite"/>
    </source>
</evidence>
<dbReference type="EMBL" id="CP097508">
    <property type="protein sequence ID" value="URE09487.1"/>
    <property type="molecule type" value="Genomic_DNA"/>
</dbReference>
<name>A0A9E7K9P0_9LILI</name>
<sequence>MSESTTSTKKEDNKSAATTPDKKESTANKTKASAALQKDLEAIIKDNYELCFKEVKEFDDFYHALHEIMEKLSESKGAMQLQLPSKADIKKAYKRYSREGEVLLKEEFKSIVKEVITLESFSMGRGALETIFFIFGVPICAFFLKRYIPGAASVSDDIVIPVATSGTVVLLAATNKL</sequence>
<feature type="compositionally biased region" description="Basic and acidic residues" evidence="1">
    <location>
        <begin position="8"/>
        <end position="26"/>
    </location>
</feature>
<evidence type="ECO:0000313" key="3">
    <source>
        <dbReference type="EMBL" id="URE09487.1"/>
    </source>
</evidence>
<feature type="transmembrane region" description="Helical" evidence="2">
    <location>
        <begin position="126"/>
        <end position="144"/>
    </location>
</feature>
<reference evidence="3" key="1">
    <citation type="submission" date="2022-05" db="EMBL/GenBank/DDBJ databases">
        <title>The Musa troglodytarum L. genome provides insights into the mechanism of non-climacteric behaviour and enrichment of carotenoids.</title>
        <authorList>
            <person name="Wang J."/>
        </authorList>
    </citation>
    <scope>NUCLEOTIDE SEQUENCE</scope>
    <source>
        <tissue evidence="3">Leaf</tissue>
    </source>
</reference>
<keyword evidence="4" id="KW-1185">Reference proteome</keyword>
<gene>
    <name evidence="3" type="ORF">MUK42_03963</name>
</gene>
<keyword evidence="2" id="KW-0472">Membrane</keyword>
<dbReference type="OrthoDB" id="785636at2759"/>
<protein>
    <submittedName>
        <fullName evidence="3">Uncharacterized protein</fullName>
    </submittedName>
</protein>
<evidence type="ECO:0000256" key="2">
    <source>
        <dbReference type="SAM" id="Phobius"/>
    </source>
</evidence>
<dbReference type="PANTHER" id="PTHR37216:SF1">
    <property type="entry name" value="EXPRESSED PROTEIN"/>
    <property type="match status" value="1"/>
</dbReference>
<keyword evidence="2" id="KW-0812">Transmembrane</keyword>
<dbReference type="AlphaFoldDB" id="A0A9E7K9P0"/>
<dbReference type="Proteomes" id="UP001055439">
    <property type="component" value="Chromosome 6"/>
</dbReference>
<dbReference type="InterPro" id="IPR057196">
    <property type="entry name" value="DUF7874"/>
</dbReference>